<dbReference type="EMBL" id="GG662447">
    <property type="protein sequence ID" value="EAR84283.2"/>
    <property type="molecule type" value="Genomic_DNA"/>
</dbReference>
<evidence type="ECO:0000256" key="1">
    <source>
        <dbReference type="SAM" id="Phobius"/>
    </source>
</evidence>
<keyword evidence="3" id="KW-1185">Reference proteome</keyword>
<keyword evidence="1" id="KW-0472">Membrane</keyword>
<keyword evidence="1" id="KW-1133">Transmembrane helix</keyword>
<feature type="transmembrane region" description="Helical" evidence="1">
    <location>
        <begin position="127"/>
        <end position="146"/>
    </location>
</feature>
<name>I7MFT4_TETTS</name>
<evidence type="ECO:0000313" key="2">
    <source>
        <dbReference type="EMBL" id="EAR84283.2"/>
    </source>
</evidence>
<accession>I7MFT4</accession>
<protein>
    <submittedName>
        <fullName evidence="2">Transmembrane protein, putative</fullName>
    </submittedName>
</protein>
<dbReference type="KEGG" id="tet:TTHERM_00715870"/>
<evidence type="ECO:0000313" key="3">
    <source>
        <dbReference type="Proteomes" id="UP000009168"/>
    </source>
</evidence>
<organism evidence="2 3">
    <name type="scientific">Tetrahymena thermophila (strain SB210)</name>
    <dbReference type="NCBI Taxonomy" id="312017"/>
    <lineage>
        <taxon>Eukaryota</taxon>
        <taxon>Sar</taxon>
        <taxon>Alveolata</taxon>
        <taxon>Ciliophora</taxon>
        <taxon>Intramacronucleata</taxon>
        <taxon>Oligohymenophorea</taxon>
        <taxon>Hymenostomatida</taxon>
        <taxon>Tetrahymenina</taxon>
        <taxon>Tetrahymenidae</taxon>
        <taxon>Tetrahymena</taxon>
    </lineage>
</organism>
<dbReference type="AlphaFoldDB" id="I7MFT4"/>
<sequence length="199" mass="23430">MLQMNNFVNSKSSQQERSFMLREPSKCRVEGTLCRSYWDCCKGLVCQIDNPHVYNPEGFCNRQVDDSKDIKEKLYKLFYFRVICKINLKYQNRKLKEQNDEIKFGLLNEKQQFYLTNKKKKMNIQKLIAFILFGVILISSSVYLVSKSSHQEQVSMLTEDEECSPIGDFCRHSSFCCKGLKCQYEDPNAWNPSGYCVKW</sequence>
<reference evidence="3" key="1">
    <citation type="journal article" date="2006" name="PLoS Biol.">
        <title>Macronuclear genome sequence of the ciliate Tetrahymena thermophila, a model eukaryote.</title>
        <authorList>
            <person name="Eisen J.A."/>
            <person name="Coyne R.S."/>
            <person name="Wu M."/>
            <person name="Wu D."/>
            <person name="Thiagarajan M."/>
            <person name="Wortman J.R."/>
            <person name="Badger J.H."/>
            <person name="Ren Q."/>
            <person name="Amedeo P."/>
            <person name="Jones K.M."/>
            <person name="Tallon L.J."/>
            <person name="Delcher A.L."/>
            <person name="Salzberg S.L."/>
            <person name="Silva J.C."/>
            <person name="Haas B.J."/>
            <person name="Majoros W.H."/>
            <person name="Farzad M."/>
            <person name="Carlton J.M."/>
            <person name="Smith R.K. Jr."/>
            <person name="Garg J."/>
            <person name="Pearlman R.E."/>
            <person name="Karrer K.M."/>
            <person name="Sun L."/>
            <person name="Manning G."/>
            <person name="Elde N.C."/>
            <person name="Turkewitz A.P."/>
            <person name="Asai D.J."/>
            <person name="Wilkes D.E."/>
            <person name="Wang Y."/>
            <person name="Cai H."/>
            <person name="Collins K."/>
            <person name="Stewart B.A."/>
            <person name="Lee S.R."/>
            <person name="Wilamowska K."/>
            <person name="Weinberg Z."/>
            <person name="Ruzzo W.L."/>
            <person name="Wloga D."/>
            <person name="Gaertig J."/>
            <person name="Frankel J."/>
            <person name="Tsao C.-C."/>
            <person name="Gorovsky M.A."/>
            <person name="Keeling P.J."/>
            <person name="Waller R.F."/>
            <person name="Patron N.J."/>
            <person name="Cherry J.M."/>
            <person name="Stover N.A."/>
            <person name="Krieger C.J."/>
            <person name="del Toro C."/>
            <person name="Ryder H.F."/>
            <person name="Williamson S.C."/>
            <person name="Barbeau R.A."/>
            <person name="Hamilton E.P."/>
            <person name="Orias E."/>
        </authorList>
    </citation>
    <scope>NUCLEOTIDE SEQUENCE [LARGE SCALE GENOMIC DNA]</scope>
    <source>
        <strain evidence="3">SB210</strain>
    </source>
</reference>
<gene>
    <name evidence="2" type="ORF">TTHERM_00715870</name>
</gene>
<dbReference type="RefSeq" id="XP_001031946.2">
    <property type="nucleotide sequence ID" value="XM_001031946.2"/>
</dbReference>
<dbReference type="GeneID" id="7831856"/>
<proteinExistence type="predicted"/>
<dbReference type="Proteomes" id="UP000009168">
    <property type="component" value="Unassembled WGS sequence"/>
</dbReference>
<keyword evidence="1 2" id="KW-0812">Transmembrane</keyword>
<dbReference type="InParanoid" id="I7MFT4"/>